<dbReference type="STRING" id="29170.A0A368GAS6"/>
<accession>A0A368GAS6</accession>
<protein>
    <submittedName>
        <fullName evidence="1">Uncharacterized protein</fullName>
    </submittedName>
</protein>
<dbReference type="OrthoDB" id="5873147at2759"/>
<name>A0A368GAS6_ANCCA</name>
<proteinExistence type="predicted"/>
<comment type="caution">
    <text evidence="1">The sequence shown here is derived from an EMBL/GenBank/DDBJ whole genome shotgun (WGS) entry which is preliminary data.</text>
</comment>
<sequence>MMQARKIRYEYIGLTESRRYRPLNTTSDTGEELFLRKVGKFGPMPSSTIMGAYAPVPIYDEAEI</sequence>
<evidence type="ECO:0000313" key="2">
    <source>
        <dbReference type="Proteomes" id="UP000252519"/>
    </source>
</evidence>
<keyword evidence="2" id="KW-1185">Reference proteome</keyword>
<evidence type="ECO:0000313" key="1">
    <source>
        <dbReference type="EMBL" id="RCN40379.1"/>
    </source>
</evidence>
<reference evidence="1 2" key="1">
    <citation type="submission" date="2014-10" db="EMBL/GenBank/DDBJ databases">
        <title>Draft genome of the hookworm Ancylostoma caninum.</title>
        <authorList>
            <person name="Mitreva M."/>
        </authorList>
    </citation>
    <scope>NUCLEOTIDE SEQUENCE [LARGE SCALE GENOMIC DNA]</scope>
    <source>
        <strain evidence="1 2">Baltimore</strain>
    </source>
</reference>
<organism evidence="1 2">
    <name type="scientific">Ancylostoma caninum</name>
    <name type="common">Dog hookworm</name>
    <dbReference type="NCBI Taxonomy" id="29170"/>
    <lineage>
        <taxon>Eukaryota</taxon>
        <taxon>Metazoa</taxon>
        <taxon>Ecdysozoa</taxon>
        <taxon>Nematoda</taxon>
        <taxon>Chromadorea</taxon>
        <taxon>Rhabditida</taxon>
        <taxon>Rhabditina</taxon>
        <taxon>Rhabditomorpha</taxon>
        <taxon>Strongyloidea</taxon>
        <taxon>Ancylostomatidae</taxon>
        <taxon>Ancylostomatinae</taxon>
        <taxon>Ancylostoma</taxon>
    </lineage>
</organism>
<dbReference type="EMBL" id="JOJR01000287">
    <property type="protein sequence ID" value="RCN40379.1"/>
    <property type="molecule type" value="Genomic_DNA"/>
</dbReference>
<dbReference type="Proteomes" id="UP000252519">
    <property type="component" value="Unassembled WGS sequence"/>
</dbReference>
<dbReference type="AlphaFoldDB" id="A0A368GAS6"/>
<gene>
    <name evidence="1" type="ORF">ANCCAN_13670</name>
</gene>